<dbReference type="InParanoid" id="A0A3N4L524"/>
<evidence type="ECO:0000313" key="3">
    <source>
        <dbReference type="Proteomes" id="UP000267821"/>
    </source>
</evidence>
<keyword evidence="1" id="KW-0472">Membrane</keyword>
<dbReference type="Proteomes" id="UP000267821">
    <property type="component" value="Unassembled WGS sequence"/>
</dbReference>
<proteinExistence type="predicted"/>
<keyword evidence="3" id="KW-1185">Reference proteome</keyword>
<keyword evidence="1" id="KW-0812">Transmembrane</keyword>
<gene>
    <name evidence="2" type="ORF">L211DRAFT_854571</name>
</gene>
<evidence type="ECO:0000256" key="1">
    <source>
        <dbReference type="SAM" id="Phobius"/>
    </source>
</evidence>
<sequence>MPHGVLATRYRSRYPTLTPTLTPPENGLGIVMRGEAPSTLVDLCSENVTLFIIIAESIGTTVHDRTRRSMEIGVPYPMVFWPHAYAYAYAYVYAYVYAYAYALSL</sequence>
<keyword evidence="1" id="KW-1133">Transmembrane helix</keyword>
<evidence type="ECO:0000313" key="2">
    <source>
        <dbReference type="EMBL" id="RPB18014.1"/>
    </source>
</evidence>
<organism evidence="2 3">
    <name type="scientific">Terfezia boudieri ATCC MYA-4762</name>
    <dbReference type="NCBI Taxonomy" id="1051890"/>
    <lineage>
        <taxon>Eukaryota</taxon>
        <taxon>Fungi</taxon>
        <taxon>Dikarya</taxon>
        <taxon>Ascomycota</taxon>
        <taxon>Pezizomycotina</taxon>
        <taxon>Pezizomycetes</taxon>
        <taxon>Pezizales</taxon>
        <taxon>Pezizaceae</taxon>
        <taxon>Terfezia</taxon>
    </lineage>
</organism>
<dbReference type="AlphaFoldDB" id="A0A3N4L524"/>
<name>A0A3N4L524_9PEZI</name>
<protein>
    <submittedName>
        <fullName evidence="2">Uncharacterized protein</fullName>
    </submittedName>
</protein>
<feature type="transmembrane region" description="Helical" evidence="1">
    <location>
        <begin position="84"/>
        <end position="103"/>
    </location>
</feature>
<reference evidence="2 3" key="1">
    <citation type="journal article" date="2018" name="Nat. Ecol. Evol.">
        <title>Pezizomycetes genomes reveal the molecular basis of ectomycorrhizal truffle lifestyle.</title>
        <authorList>
            <person name="Murat C."/>
            <person name="Payen T."/>
            <person name="Noel B."/>
            <person name="Kuo A."/>
            <person name="Morin E."/>
            <person name="Chen J."/>
            <person name="Kohler A."/>
            <person name="Krizsan K."/>
            <person name="Balestrini R."/>
            <person name="Da Silva C."/>
            <person name="Montanini B."/>
            <person name="Hainaut M."/>
            <person name="Levati E."/>
            <person name="Barry K.W."/>
            <person name="Belfiori B."/>
            <person name="Cichocki N."/>
            <person name="Clum A."/>
            <person name="Dockter R.B."/>
            <person name="Fauchery L."/>
            <person name="Guy J."/>
            <person name="Iotti M."/>
            <person name="Le Tacon F."/>
            <person name="Lindquist E.A."/>
            <person name="Lipzen A."/>
            <person name="Malagnac F."/>
            <person name="Mello A."/>
            <person name="Molinier V."/>
            <person name="Miyauchi S."/>
            <person name="Poulain J."/>
            <person name="Riccioni C."/>
            <person name="Rubini A."/>
            <person name="Sitrit Y."/>
            <person name="Splivallo R."/>
            <person name="Traeger S."/>
            <person name="Wang M."/>
            <person name="Zifcakova L."/>
            <person name="Wipf D."/>
            <person name="Zambonelli A."/>
            <person name="Paolocci F."/>
            <person name="Nowrousian M."/>
            <person name="Ottonello S."/>
            <person name="Baldrian P."/>
            <person name="Spatafora J.W."/>
            <person name="Henrissat B."/>
            <person name="Nagy L.G."/>
            <person name="Aury J.M."/>
            <person name="Wincker P."/>
            <person name="Grigoriev I.V."/>
            <person name="Bonfante P."/>
            <person name="Martin F.M."/>
        </authorList>
    </citation>
    <scope>NUCLEOTIDE SEQUENCE [LARGE SCALE GENOMIC DNA]</scope>
    <source>
        <strain evidence="2 3">ATCC MYA-4762</strain>
    </source>
</reference>
<accession>A0A3N4L524</accession>
<dbReference type="EMBL" id="ML121753">
    <property type="protein sequence ID" value="RPB18014.1"/>
    <property type="molecule type" value="Genomic_DNA"/>
</dbReference>